<evidence type="ECO:0000256" key="2">
    <source>
        <dbReference type="SAM" id="MobiDB-lite"/>
    </source>
</evidence>
<feature type="region of interest" description="Disordered" evidence="2">
    <location>
        <begin position="344"/>
        <end position="371"/>
    </location>
</feature>
<dbReference type="GO" id="GO:1990904">
    <property type="term" value="C:ribonucleoprotein complex"/>
    <property type="evidence" value="ECO:0007669"/>
    <property type="project" value="UniProtKB-KW"/>
</dbReference>
<feature type="compositionally biased region" description="Polar residues" evidence="2">
    <location>
        <begin position="744"/>
        <end position="760"/>
    </location>
</feature>
<feature type="region of interest" description="Disordered" evidence="2">
    <location>
        <begin position="718"/>
        <end position="777"/>
    </location>
</feature>
<keyword evidence="3" id="KW-0732">Signal</keyword>
<evidence type="ECO:0000313" key="4">
    <source>
        <dbReference type="EMBL" id="MBB3207912.1"/>
    </source>
</evidence>
<organism evidence="4 5">
    <name type="scientific">Aporhodopirellula rubra</name>
    <dbReference type="NCBI Taxonomy" id="980271"/>
    <lineage>
        <taxon>Bacteria</taxon>
        <taxon>Pseudomonadati</taxon>
        <taxon>Planctomycetota</taxon>
        <taxon>Planctomycetia</taxon>
        <taxon>Pirellulales</taxon>
        <taxon>Pirellulaceae</taxon>
        <taxon>Aporhodopirellula</taxon>
    </lineage>
</organism>
<keyword evidence="5" id="KW-1185">Reference proteome</keyword>
<feature type="chain" id="PRO_5030881733" evidence="3">
    <location>
        <begin position="28"/>
        <end position="777"/>
    </location>
</feature>
<gene>
    <name evidence="4" type="ORF">FHS27_003739</name>
</gene>
<protein>
    <submittedName>
        <fullName evidence="4">Small nuclear ribonucleoprotein (SnRNP)-like protein</fullName>
    </submittedName>
</protein>
<dbReference type="Proteomes" id="UP000536179">
    <property type="component" value="Unassembled WGS sequence"/>
</dbReference>
<evidence type="ECO:0000256" key="3">
    <source>
        <dbReference type="SAM" id="SignalP"/>
    </source>
</evidence>
<dbReference type="EMBL" id="JACHXU010000013">
    <property type="protein sequence ID" value="MBB3207912.1"/>
    <property type="molecule type" value="Genomic_DNA"/>
</dbReference>
<proteinExistence type="predicted"/>
<keyword evidence="1" id="KW-0175">Coiled coil</keyword>
<reference evidence="4 5" key="1">
    <citation type="submission" date="2020-08" db="EMBL/GenBank/DDBJ databases">
        <title>Genomic Encyclopedia of Type Strains, Phase III (KMG-III): the genomes of soil and plant-associated and newly described type strains.</title>
        <authorList>
            <person name="Whitman W."/>
        </authorList>
    </citation>
    <scope>NUCLEOTIDE SEQUENCE [LARGE SCALE GENOMIC DNA]</scope>
    <source>
        <strain evidence="4 5">CECT 8075</strain>
    </source>
</reference>
<comment type="caution">
    <text evidence="4">The sequence shown here is derived from an EMBL/GenBank/DDBJ whole genome shotgun (WGS) entry which is preliminary data.</text>
</comment>
<sequence>MSHRCAVAWVLLLSTLLATSVTTKTMAQESPEKTGKPESVPSVELDLKSVTLHAAGKGWFEYTGTVKGAGVFRVPVGEFEIDEAIRVSRLSDPVGDGKIRIASPVDPVQPMDSVPSTRTFGDLLVSMKGQSIEASMHDGSKVDGVLVAVEQHTDLVGEASVDREYITILTKRGLQSQRVEKFSSIRPTDAGFVERLETTLAEEGRPNELPVEDVEFVFADGPAREVSVGVMRSVPMWKVSYRIDGNALIHRSIVDNTSGVDWTNVQLHLLDGSPVLFTMNLRSVTRARLRQLKRPSSHAAVAPSFEESFGGLHFSASESMASGSEWDNMDAMMGEPFGGMGMGMGGMGGAMGGSISDATDGGEMSPIPGRRDSDELALAAEFESLNRAISQTQDAPAGSTMQMQFDSVDLESGKTALLDTLISPVSIEEVSVYRESYHPTATLLSLEIENNTTALLPSGPLSVLAGEQQRAILGEVVLPALGPNSKRLVGYAMDGGVRVIPTSSPMMSDTESISIDDERHLIEVTTLHHRTRSFEVINRSGDDRNIVLEIPLSPPPFEFQIDEPEKQEITVEKTEGFARVRFSVADGQSRHQQTSDQRTHSTSSSWGTVPSDDLERWLANEKWDDGVRAKLREILDLRDELERVNGTLGDLLAMRKELISEIERVSNQFTRSANDVSLPQEVLARYQTRILNLETRREQAEQRMTDLAETRRNLLDSLGMPRQLPPELSPLRAFVPDTDLIPSQAATPSQTSDDASNGKPQSDDEPSIPFGLDPFGN</sequence>
<name>A0A7W5E156_9BACT</name>
<feature type="coiled-coil region" evidence="1">
    <location>
        <begin position="648"/>
        <end position="717"/>
    </location>
</feature>
<evidence type="ECO:0000256" key="1">
    <source>
        <dbReference type="SAM" id="Coils"/>
    </source>
</evidence>
<accession>A0A7W5E156</accession>
<feature type="compositionally biased region" description="Polar residues" evidence="2">
    <location>
        <begin position="590"/>
        <end position="608"/>
    </location>
</feature>
<keyword evidence="4" id="KW-0687">Ribonucleoprotein</keyword>
<dbReference type="AlphaFoldDB" id="A0A7W5E156"/>
<evidence type="ECO:0000313" key="5">
    <source>
        <dbReference type="Proteomes" id="UP000536179"/>
    </source>
</evidence>
<feature type="signal peptide" evidence="3">
    <location>
        <begin position="1"/>
        <end position="27"/>
    </location>
</feature>
<dbReference type="RefSeq" id="WP_246420010.1">
    <property type="nucleotide sequence ID" value="NZ_JACHXU010000013.1"/>
</dbReference>
<feature type="region of interest" description="Disordered" evidence="2">
    <location>
        <begin position="584"/>
        <end position="608"/>
    </location>
</feature>